<proteinExistence type="predicted"/>
<reference evidence="2" key="1">
    <citation type="submission" date="2018-05" db="EMBL/GenBank/DDBJ databases">
        <authorList>
            <person name="Lanie J.A."/>
            <person name="Ng W.-L."/>
            <person name="Kazmierczak K.M."/>
            <person name="Andrzejewski T.M."/>
            <person name="Davidsen T.M."/>
            <person name="Wayne K.J."/>
            <person name="Tettelin H."/>
            <person name="Glass J.I."/>
            <person name="Rusch D."/>
            <person name="Podicherti R."/>
            <person name="Tsui H.-C.T."/>
            <person name="Winkler M.E."/>
        </authorList>
    </citation>
    <scope>NUCLEOTIDE SEQUENCE</scope>
</reference>
<evidence type="ECO:0000256" key="1">
    <source>
        <dbReference type="SAM" id="MobiDB-lite"/>
    </source>
</evidence>
<sequence>LEIMDGILISSKNNSIYKTETSCDQPAPLTENDIKNIKH</sequence>
<dbReference type="AlphaFoldDB" id="A0A381VI33"/>
<feature type="non-terminal residue" evidence="2">
    <location>
        <position position="1"/>
    </location>
</feature>
<feature type="region of interest" description="Disordered" evidence="1">
    <location>
        <begin position="19"/>
        <end position="39"/>
    </location>
</feature>
<protein>
    <submittedName>
        <fullName evidence="2">Uncharacterized protein</fullName>
    </submittedName>
</protein>
<dbReference type="EMBL" id="UINC01008697">
    <property type="protein sequence ID" value="SVA39113.1"/>
    <property type="molecule type" value="Genomic_DNA"/>
</dbReference>
<gene>
    <name evidence="2" type="ORF">METZ01_LOCUS91967</name>
</gene>
<organism evidence="2">
    <name type="scientific">marine metagenome</name>
    <dbReference type="NCBI Taxonomy" id="408172"/>
    <lineage>
        <taxon>unclassified sequences</taxon>
        <taxon>metagenomes</taxon>
        <taxon>ecological metagenomes</taxon>
    </lineage>
</organism>
<name>A0A381VI33_9ZZZZ</name>
<evidence type="ECO:0000313" key="2">
    <source>
        <dbReference type="EMBL" id="SVA39113.1"/>
    </source>
</evidence>
<accession>A0A381VI33</accession>